<name>A0A6J5WMC4_PRUAR</name>
<evidence type="ECO:0000313" key="1">
    <source>
        <dbReference type="EMBL" id="CAB4302890.1"/>
    </source>
</evidence>
<keyword evidence="2" id="KW-1185">Reference proteome</keyword>
<dbReference type="EMBL" id="CAEKKB010000003">
    <property type="protein sequence ID" value="CAB4302890.1"/>
    <property type="molecule type" value="Genomic_DNA"/>
</dbReference>
<dbReference type="OrthoDB" id="431691at2759"/>
<evidence type="ECO:0000313" key="2">
    <source>
        <dbReference type="Proteomes" id="UP000507245"/>
    </source>
</evidence>
<protein>
    <submittedName>
        <fullName evidence="1">Uncharacterized protein</fullName>
    </submittedName>
</protein>
<dbReference type="Proteomes" id="UP000507245">
    <property type="component" value="Unassembled WGS sequence"/>
</dbReference>
<reference evidence="2" key="1">
    <citation type="journal article" date="2020" name="Genome Biol.">
        <title>Gamete binning: chromosome-level and haplotype-resolved genome assembly enabled by high-throughput single-cell sequencing of gamete genomes.</title>
        <authorList>
            <person name="Campoy J.A."/>
            <person name="Sun H."/>
            <person name="Goel M."/>
            <person name="Jiao W.-B."/>
            <person name="Folz-Donahue K."/>
            <person name="Wang N."/>
            <person name="Rubio M."/>
            <person name="Liu C."/>
            <person name="Kukat C."/>
            <person name="Ruiz D."/>
            <person name="Huettel B."/>
            <person name="Schneeberger K."/>
        </authorList>
    </citation>
    <scope>NUCLEOTIDE SEQUENCE [LARGE SCALE GENOMIC DNA]</scope>
    <source>
        <strain evidence="2">cv. Rojo Pasion</strain>
    </source>
</reference>
<gene>
    <name evidence="1" type="ORF">ORAREDHAP_LOCUS18789</name>
</gene>
<organism evidence="1 2">
    <name type="scientific">Prunus armeniaca</name>
    <name type="common">Apricot</name>
    <name type="synonym">Armeniaca vulgaris</name>
    <dbReference type="NCBI Taxonomy" id="36596"/>
    <lineage>
        <taxon>Eukaryota</taxon>
        <taxon>Viridiplantae</taxon>
        <taxon>Streptophyta</taxon>
        <taxon>Embryophyta</taxon>
        <taxon>Tracheophyta</taxon>
        <taxon>Spermatophyta</taxon>
        <taxon>Magnoliopsida</taxon>
        <taxon>eudicotyledons</taxon>
        <taxon>Gunneridae</taxon>
        <taxon>Pentapetalae</taxon>
        <taxon>rosids</taxon>
        <taxon>fabids</taxon>
        <taxon>Rosales</taxon>
        <taxon>Rosaceae</taxon>
        <taxon>Amygdaloideae</taxon>
        <taxon>Amygdaleae</taxon>
        <taxon>Prunus</taxon>
    </lineage>
</organism>
<dbReference type="AlphaFoldDB" id="A0A6J5WMC4"/>
<sequence>MASKTLIRTGASLMNRILSKPMLHPNPNSNHQIVSHGLEITPSYSHLFQTSTTPSVCPKTTPNR</sequence>
<proteinExistence type="predicted"/>
<accession>A0A6J5WMC4</accession>